<proteinExistence type="predicted"/>
<keyword evidence="3" id="KW-1015">Disulfide bond</keyword>
<keyword evidence="6" id="KW-1185">Reference proteome</keyword>
<evidence type="ECO:0000256" key="1">
    <source>
        <dbReference type="ARBA" id="ARBA00022690"/>
    </source>
</evidence>
<dbReference type="Pfam" id="PF00050">
    <property type="entry name" value="Kazal_1"/>
    <property type="match status" value="1"/>
</dbReference>
<dbReference type="Gene3D" id="3.30.60.30">
    <property type="match status" value="1"/>
</dbReference>
<dbReference type="PANTHER" id="PTHR10913:SF45">
    <property type="entry name" value="FOLLISTATIN, ISOFORM A-RELATED"/>
    <property type="match status" value="1"/>
</dbReference>
<evidence type="ECO:0000313" key="6">
    <source>
        <dbReference type="Proteomes" id="UP001209570"/>
    </source>
</evidence>
<sequence>MLETAKCQTRDDKLVVKHDGACAATQPNAGANCDIACTREYKPVCGTDFLTYPNECALTVARCQKRDAKLVVMHAGACPPCNNVCTLRTL</sequence>
<evidence type="ECO:0000256" key="2">
    <source>
        <dbReference type="ARBA" id="ARBA00022900"/>
    </source>
</evidence>
<accession>A0AAD5L4Y9</accession>
<protein>
    <recommendedName>
        <fullName evidence="4">Kazal-like domain-containing protein</fullName>
    </recommendedName>
</protein>
<dbReference type="AlphaFoldDB" id="A0AAD5L4Y9"/>
<dbReference type="PANTHER" id="PTHR10913">
    <property type="entry name" value="FOLLISTATIN-RELATED"/>
    <property type="match status" value="1"/>
</dbReference>
<evidence type="ECO:0000256" key="3">
    <source>
        <dbReference type="ARBA" id="ARBA00023157"/>
    </source>
</evidence>
<dbReference type="PROSITE" id="PS51465">
    <property type="entry name" value="KAZAL_2"/>
    <property type="match status" value="1"/>
</dbReference>
<dbReference type="InterPro" id="IPR050653">
    <property type="entry name" value="Prot_Inhib_GrowthFact_Antg"/>
</dbReference>
<dbReference type="GO" id="GO:0005576">
    <property type="term" value="C:extracellular region"/>
    <property type="evidence" value="ECO:0007669"/>
    <property type="project" value="TreeGrafter"/>
</dbReference>
<reference evidence="5" key="1">
    <citation type="submission" date="2021-12" db="EMBL/GenBank/DDBJ databases">
        <title>Prjna785345.</title>
        <authorList>
            <person name="Rujirawat T."/>
            <person name="Krajaejun T."/>
        </authorList>
    </citation>
    <scope>NUCLEOTIDE SEQUENCE</scope>
    <source>
        <strain evidence="5">Pi057C3</strain>
    </source>
</reference>
<comment type="caution">
    <text evidence="5">The sequence shown here is derived from an EMBL/GenBank/DDBJ whole genome shotgun (WGS) entry which is preliminary data.</text>
</comment>
<dbReference type="SMART" id="SM00280">
    <property type="entry name" value="KAZAL"/>
    <property type="match status" value="1"/>
</dbReference>
<dbReference type="InterPro" id="IPR002350">
    <property type="entry name" value="Kazal_dom"/>
</dbReference>
<evidence type="ECO:0000259" key="4">
    <source>
        <dbReference type="PROSITE" id="PS51465"/>
    </source>
</evidence>
<dbReference type="SUPFAM" id="SSF100895">
    <property type="entry name" value="Kazal-type serine protease inhibitors"/>
    <property type="match status" value="1"/>
</dbReference>
<dbReference type="Proteomes" id="UP001209570">
    <property type="component" value="Unassembled WGS sequence"/>
</dbReference>
<dbReference type="EMBL" id="JAKCXM010008658">
    <property type="protein sequence ID" value="KAJ0388564.1"/>
    <property type="molecule type" value="Genomic_DNA"/>
</dbReference>
<name>A0AAD5L4Y9_PYTIN</name>
<gene>
    <name evidence="5" type="ORF">P43SY_010406</name>
</gene>
<dbReference type="InterPro" id="IPR036058">
    <property type="entry name" value="Kazal_dom_sf"/>
</dbReference>
<evidence type="ECO:0000313" key="5">
    <source>
        <dbReference type="EMBL" id="KAJ0388564.1"/>
    </source>
</evidence>
<organism evidence="5 6">
    <name type="scientific">Pythium insidiosum</name>
    <name type="common">Pythiosis disease agent</name>
    <dbReference type="NCBI Taxonomy" id="114742"/>
    <lineage>
        <taxon>Eukaryota</taxon>
        <taxon>Sar</taxon>
        <taxon>Stramenopiles</taxon>
        <taxon>Oomycota</taxon>
        <taxon>Peronosporomycetes</taxon>
        <taxon>Pythiales</taxon>
        <taxon>Pythiaceae</taxon>
        <taxon>Pythium</taxon>
    </lineage>
</organism>
<keyword evidence="1" id="KW-0646">Protease inhibitor</keyword>
<feature type="domain" description="Kazal-like" evidence="4">
    <location>
        <begin position="27"/>
        <end position="80"/>
    </location>
</feature>
<keyword evidence="2" id="KW-0722">Serine protease inhibitor</keyword>